<comment type="caution">
    <text evidence="1">The sequence shown here is derived from an EMBL/GenBank/DDBJ whole genome shotgun (WGS) entry which is preliminary data.</text>
</comment>
<keyword evidence="2" id="KW-1185">Reference proteome</keyword>
<organism evidence="1 2">
    <name type="scientific">Euplotes crassus</name>
    <dbReference type="NCBI Taxonomy" id="5936"/>
    <lineage>
        <taxon>Eukaryota</taxon>
        <taxon>Sar</taxon>
        <taxon>Alveolata</taxon>
        <taxon>Ciliophora</taxon>
        <taxon>Intramacronucleata</taxon>
        <taxon>Spirotrichea</taxon>
        <taxon>Hypotrichia</taxon>
        <taxon>Euplotida</taxon>
        <taxon>Euplotidae</taxon>
        <taxon>Moneuplotes</taxon>
    </lineage>
</organism>
<reference evidence="1" key="1">
    <citation type="submission" date="2023-07" db="EMBL/GenBank/DDBJ databases">
        <authorList>
            <consortium name="AG Swart"/>
            <person name="Singh M."/>
            <person name="Singh A."/>
            <person name="Seah K."/>
            <person name="Emmerich C."/>
        </authorList>
    </citation>
    <scope>NUCLEOTIDE SEQUENCE</scope>
    <source>
        <strain evidence="1">DP1</strain>
    </source>
</reference>
<dbReference type="AlphaFoldDB" id="A0AAD1XNZ3"/>
<dbReference type="EMBL" id="CAMPGE010017664">
    <property type="protein sequence ID" value="CAI2376127.1"/>
    <property type="molecule type" value="Genomic_DNA"/>
</dbReference>
<accession>A0AAD1XNZ3</accession>
<proteinExistence type="predicted"/>
<gene>
    <name evidence="1" type="ORF">ECRASSUSDP1_LOCUS17496</name>
</gene>
<evidence type="ECO:0000313" key="1">
    <source>
        <dbReference type="EMBL" id="CAI2376127.1"/>
    </source>
</evidence>
<name>A0AAD1XNZ3_EUPCR</name>
<dbReference type="Proteomes" id="UP001295684">
    <property type="component" value="Unassembled WGS sequence"/>
</dbReference>
<protein>
    <submittedName>
        <fullName evidence="1">Uncharacterized protein</fullName>
    </submittedName>
</protein>
<evidence type="ECO:0000313" key="2">
    <source>
        <dbReference type="Proteomes" id="UP001295684"/>
    </source>
</evidence>
<sequence length="73" mass="8710">MTISSLPLKRRPSTLRFVKWIVNSLLFKAYFTIKMMTFRQKKTCFLVKILTFSSKIIFTTNEASRYFFSLIKT</sequence>